<gene>
    <name evidence="3" type="primary">thpR</name>
    <name evidence="3" type="ORF">EBB06_08225</name>
</gene>
<dbReference type="RefSeq" id="WP_129212725.1">
    <property type="nucleotide sequence ID" value="NZ_REGR01000006.1"/>
</dbReference>
<dbReference type="PANTHER" id="PTHR35561">
    <property type="entry name" value="RNA 2',3'-CYCLIC PHOSPHODIESTERASE"/>
    <property type="match status" value="1"/>
</dbReference>
<evidence type="ECO:0000256" key="2">
    <source>
        <dbReference type="HAMAP-Rule" id="MF_01940"/>
    </source>
</evidence>
<organism evidence="3 4">
    <name type="scientific">Crenobacter cavernae</name>
    <dbReference type="NCBI Taxonomy" id="2290923"/>
    <lineage>
        <taxon>Bacteria</taxon>
        <taxon>Pseudomonadati</taxon>
        <taxon>Pseudomonadota</taxon>
        <taxon>Betaproteobacteria</taxon>
        <taxon>Neisseriales</taxon>
        <taxon>Neisseriaceae</taxon>
        <taxon>Crenobacter</taxon>
    </lineage>
</organism>
<dbReference type="PANTHER" id="PTHR35561:SF1">
    <property type="entry name" value="RNA 2',3'-CYCLIC PHOSPHODIESTERASE"/>
    <property type="match status" value="1"/>
</dbReference>
<dbReference type="Pfam" id="PF13563">
    <property type="entry name" value="2_5_RNA_ligase2"/>
    <property type="match status" value="1"/>
</dbReference>
<feature type="short sequence motif" description="HXTX 1" evidence="2">
    <location>
        <begin position="38"/>
        <end position="41"/>
    </location>
</feature>
<keyword evidence="1 2" id="KW-0378">Hydrolase</keyword>
<comment type="function">
    <text evidence="2">Hydrolyzes RNA 2',3'-cyclic phosphodiester to an RNA 2'-phosphomonoester.</text>
</comment>
<feature type="active site" description="Proton donor" evidence="2">
    <location>
        <position position="38"/>
    </location>
</feature>
<comment type="similarity">
    <text evidence="2">Belongs to the 2H phosphoesterase superfamily. ThpR family.</text>
</comment>
<dbReference type="InterPro" id="IPR009097">
    <property type="entry name" value="Cyclic_Pdiesterase"/>
</dbReference>
<feature type="active site" description="Proton acceptor" evidence="2">
    <location>
        <position position="121"/>
    </location>
</feature>
<accession>A0ABY0FGA1</accession>
<dbReference type="HAMAP" id="MF_01940">
    <property type="entry name" value="RNA_CPDase"/>
    <property type="match status" value="1"/>
</dbReference>
<dbReference type="EMBL" id="REGR01000006">
    <property type="protein sequence ID" value="RXZ43853.1"/>
    <property type="molecule type" value="Genomic_DNA"/>
</dbReference>
<keyword evidence="4" id="KW-1185">Reference proteome</keyword>
<evidence type="ECO:0000256" key="1">
    <source>
        <dbReference type="ARBA" id="ARBA00022801"/>
    </source>
</evidence>
<proteinExistence type="inferred from homology"/>
<dbReference type="NCBIfam" id="TIGR02258">
    <property type="entry name" value="2_5_ligase"/>
    <property type="match status" value="1"/>
</dbReference>
<evidence type="ECO:0000313" key="4">
    <source>
        <dbReference type="Proteomes" id="UP000290682"/>
    </source>
</evidence>
<dbReference type="Proteomes" id="UP000290682">
    <property type="component" value="Unassembled WGS sequence"/>
</dbReference>
<dbReference type="InterPro" id="IPR004175">
    <property type="entry name" value="RNA_CPDase"/>
</dbReference>
<name>A0ABY0FGA1_9NEIS</name>
<dbReference type="EC" id="3.1.4.58" evidence="2"/>
<comment type="caution">
    <text evidence="3">The sequence shown here is derived from an EMBL/GenBank/DDBJ whole genome shotgun (WGS) entry which is preliminary data.</text>
</comment>
<sequence>MRLFFAVWPDNAARAALAQHAIGPWPRGTRPIRDDALHLTLAFLGDVDEAVLPALEALGAQLGQRCVPTRMRLAKFGHWNNGIIWAAPERTPKALTGLVAELRQGLAELGVESDTRRYKPHITLARRASHLPPLAPGAIVYPLDHLALVASEAGPTGQVVYRTLARWPLSGRKKRARSKPETPPLG</sequence>
<feature type="short sequence motif" description="HXTX 2" evidence="2">
    <location>
        <begin position="121"/>
        <end position="124"/>
    </location>
</feature>
<protein>
    <recommendedName>
        <fullName evidence="2">RNA 2',3'-cyclic phosphodiesterase</fullName>
        <shortName evidence="2">RNA 2',3'-CPDase</shortName>
        <ecNumber evidence="2">3.1.4.58</ecNumber>
    </recommendedName>
</protein>
<dbReference type="SUPFAM" id="SSF55144">
    <property type="entry name" value="LigT-like"/>
    <property type="match status" value="1"/>
</dbReference>
<dbReference type="Gene3D" id="3.90.1140.10">
    <property type="entry name" value="Cyclic phosphodiesterase"/>
    <property type="match status" value="1"/>
</dbReference>
<comment type="catalytic activity">
    <reaction evidence="2">
        <text>a 3'-end 2',3'-cyclophospho-ribonucleotide-RNA + H2O = a 3'-end 2'-phospho-ribonucleotide-RNA + H(+)</text>
        <dbReference type="Rhea" id="RHEA:11828"/>
        <dbReference type="Rhea" id="RHEA-COMP:10464"/>
        <dbReference type="Rhea" id="RHEA-COMP:17353"/>
        <dbReference type="ChEBI" id="CHEBI:15377"/>
        <dbReference type="ChEBI" id="CHEBI:15378"/>
        <dbReference type="ChEBI" id="CHEBI:83064"/>
        <dbReference type="ChEBI" id="CHEBI:173113"/>
        <dbReference type="EC" id="3.1.4.58"/>
    </reaction>
</comment>
<reference evidence="3 4" key="1">
    <citation type="submission" date="2018-10" db="EMBL/GenBank/DDBJ databases">
        <title>Draft genome of Fastidiocella sp. strain 375T, a bacterium isolated from a karstic cave dripping water.</title>
        <authorList>
            <person name="Coelho C."/>
            <person name="Verissimo A."/>
            <person name="Tiago I."/>
        </authorList>
    </citation>
    <scope>NUCLEOTIDE SEQUENCE [LARGE SCALE GENOMIC DNA]</scope>
    <source>
        <strain evidence="3 4">CAVE-375</strain>
    </source>
</reference>
<evidence type="ECO:0000313" key="3">
    <source>
        <dbReference type="EMBL" id="RXZ43853.1"/>
    </source>
</evidence>